<keyword evidence="2" id="KW-0540">Nuclease</keyword>
<keyword evidence="2" id="KW-0378">Hydrolase</keyword>
<dbReference type="SUPFAM" id="SSF52980">
    <property type="entry name" value="Restriction endonuclease-like"/>
    <property type="match status" value="1"/>
</dbReference>
<dbReference type="Proteomes" id="UP000772812">
    <property type="component" value="Unassembled WGS sequence"/>
</dbReference>
<dbReference type="Pfam" id="PF05685">
    <property type="entry name" value="Uma2"/>
    <property type="match status" value="1"/>
</dbReference>
<gene>
    <name evidence="2" type="ORF">GWK41_03680</name>
</gene>
<dbReference type="PANTHER" id="PTHR34107">
    <property type="entry name" value="SLL0198 PROTEIN-RELATED"/>
    <property type="match status" value="1"/>
</dbReference>
<dbReference type="CDD" id="cd06260">
    <property type="entry name" value="DUF820-like"/>
    <property type="match status" value="1"/>
</dbReference>
<protein>
    <submittedName>
        <fullName evidence="2">Uma2 family endonuclease</fullName>
    </submittedName>
</protein>
<feature type="domain" description="Putative restriction endonuclease" evidence="1">
    <location>
        <begin position="16"/>
        <end position="162"/>
    </location>
</feature>
<dbReference type="InterPro" id="IPR008538">
    <property type="entry name" value="Uma2"/>
</dbReference>
<accession>A0ABS1GGX1</accession>
<dbReference type="Gene3D" id="3.90.1570.10">
    <property type="entry name" value="tt1808, chain A"/>
    <property type="match status" value="1"/>
</dbReference>
<proteinExistence type="predicted"/>
<dbReference type="EMBL" id="JAACYA010000001">
    <property type="protein sequence ID" value="MBK3332167.1"/>
    <property type="molecule type" value="Genomic_DNA"/>
</dbReference>
<dbReference type="PANTHER" id="PTHR34107:SF1">
    <property type="entry name" value="SLL0198 PROTEIN"/>
    <property type="match status" value="1"/>
</dbReference>
<evidence type="ECO:0000313" key="3">
    <source>
        <dbReference type="Proteomes" id="UP000772812"/>
    </source>
</evidence>
<organism evidence="2 3">
    <name type="scientific">Persephonella atlantica</name>
    <dbReference type="NCBI Taxonomy" id="2699429"/>
    <lineage>
        <taxon>Bacteria</taxon>
        <taxon>Pseudomonadati</taxon>
        <taxon>Aquificota</taxon>
        <taxon>Aquificia</taxon>
        <taxon>Aquificales</taxon>
        <taxon>Hydrogenothermaceae</taxon>
        <taxon>Persephonella</taxon>
    </lineage>
</organism>
<evidence type="ECO:0000259" key="1">
    <source>
        <dbReference type="Pfam" id="PF05685"/>
    </source>
</evidence>
<keyword evidence="3" id="KW-1185">Reference proteome</keyword>
<dbReference type="InterPro" id="IPR012296">
    <property type="entry name" value="Nuclease_put_TT1808"/>
</dbReference>
<sequence length="176" mass="20220">MSVLEKRKLTYKDINRLPEGSYEIIDGDIVEMAPTGFEHGEIELDIGYFLRKKLKDKGYVSSGEVGILISRDPLRIRGADIVYISKERLKEKPKGILEIPPDLIIEIISPNNTVSEMEEKIEDYFKIGVPRVILIDPQTQKVYLYQNGKKSINLYTFDEELEFIDGLKAKVKDIIE</sequence>
<dbReference type="InterPro" id="IPR011335">
    <property type="entry name" value="Restrct_endonuc-II-like"/>
</dbReference>
<dbReference type="RefSeq" id="WP_200673552.1">
    <property type="nucleotide sequence ID" value="NZ_JAACYA010000001.1"/>
</dbReference>
<name>A0ABS1GGX1_9AQUI</name>
<comment type="caution">
    <text evidence="2">The sequence shown here is derived from an EMBL/GenBank/DDBJ whole genome shotgun (WGS) entry which is preliminary data.</text>
</comment>
<reference evidence="2 3" key="1">
    <citation type="journal article" date="2021" name="Syst. Appl. Microbiol.">
        <title>Persephonella atlantica sp. nov.: How to adapt to physico-chemical gradients in high temperature hydrothermal habitats.</title>
        <authorList>
            <person name="Francois D.X."/>
            <person name="Godfroy A."/>
            <person name="Mathien C."/>
            <person name="Aube J."/>
            <person name="Cathalot C."/>
            <person name="Lesongeur F."/>
            <person name="L'Haridon S."/>
            <person name="Philippon X."/>
            <person name="Roussel E.G."/>
        </authorList>
    </citation>
    <scope>NUCLEOTIDE SEQUENCE [LARGE SCALE GENOMIC DNA]</scope>
    <source>
        <strain evidence="2 3">MO1340</strain>
    </source>
</reference>
<dbReference type="GO" id="GO:0004519">
    <property type="term" value="F:endonuclease activity"/>
    <property type="evidence" value="ECO:0007669"/>
    <property type="project" value="UniProtKB-KW"/>
</dbReference>
<evidence type="ECO:0000313" key="2">
    <source>
        <dbReference type="EMBL" id="MBK3332167.1"/>
    </source>
</evidence>
<keyword evidence="2" id="KW-0255">Endonuclease</keyword>